<dbReference type="Pfam" id="PF26325">
    <property type="entry name" value="YhjD"/>
    <property type="match status" value="1"/>
</dbReference>
<evidence type="ECO:0000313" key="1">
    <source>
        <dbReference type="EMBL" id="MCY9763144.1"/>
    </source>
</evidence>
<protein>
    <submittedName>
        <fullName evidence="1">Uncharacterized protein</fullName>
    </submittedName>
</protein>
<dbReference type="Proteomes" id="UP001527181">
    <property type="component" value="Unassembled WGS sequence"/>
</dbReference>
<evidence type="ECO:0000313" key="2">
    <source>
        <dbReference type="Proteomes" id="UP001527181"/>
    </source>
</evidence>
<dbReference type="InterPro" id="IPR058600">
    <property type="entry name" value="YhjD-like"/>
</dbReference>
<reference evidence="1 2" key="1">
    <citation type="submission" date="2022-05" db="EMBL/GenBank/DDBJ databases">
        <title>Genome Sequencing of Bee-Associated Microbes.</title>
        <authorList>
            <person name="Dunlap C."/>
        </authorList>
    </citation>
    <scope>NUCLEOTIDE SEQUENCE [LARGE SCALE GENOMIC DNA]</scope>
    <source>
        <strain evidence="1 2">NRRL B-04010</strain>
    </source>
</reference>
<dbReference type="RefSeq" id="WP_268594684.1">
    <property type="nucleotide sequence ID" value="NZ_JAMDLX010000026.1"/>
</dbReference>
<dbReference type="EMBL" id="JAMDNP010000049">
    <property type="protein sequence ID" value="MCY9763144.1"/>
    <property type="molecule type" value="Genomic_DNA"/>
</dbReference>
<organism evidence="1 2">
    <name type="scientific">Paenibacillus alvei</name>
    <name type="common">Bacillus alvei</name>
    <dbReference type="NCBI Taxonomy" id="44250"/>
    <lineage>
        <taxon>Bacteria</taxon>
        <taxon>Bacillati</taxon>
        <taxon>Bacillota</taxon>
        <taxon>Bacilli</taxon>
        <taxon>Bacillales</taxon>
        <taxon>Paenibacillaceae</taxon>
        <taxon>Paenibacillus</taxon>
    </lineage>
</organism>
<sequence>MPPVGATAEEIEMIKTFLLMPLILTAFERDAKLIEQSVRSPGPYIDVIDNAMNQATKTLYEIRREFRERGIKVYQVDRDWEGIRAEYKCRGYTSQIRLLRSLISAEASVQMRSLMGLNIDKYISQGVPERLNSSKHFDTKSGL</sequence>
<keyword evidence="2" id="KW-1185">Reference proteome</keyword>
<proteinExistence type="predicted"/>
<gene>
    <name evidence="1" type="ORF">M5X12_21660</name>
</gene>
<accession>A0ABT4H2H4</accession>
<dbReference type="GeneID" id="94492165"/>
<name>A0ABT4H2H4_PAEAL</name>
<comment type="caution">
    <text evidence="1">The sequence shown here is derived from an EMBL/GenBank/DDBJ whole genome shotgun (WGS) entry which is preliminary data.</text>
</comment>